<dbReference type="InterPro" id="IPR013099">
    <property type="entry name" value="K_chnl_dom"/>
</dbReference>
<evidence type="ECO:0000256" key="3">
    <source>
        <dbReference type="ARBA" id="ARBA00022692"/>
    </source>
</evidence>
<dbReference type="GO" id="GO:0030322">
    <property type="term" value="P:stabilization of membrane potential"/>
    <property type="evidence" value="ECO:0007669"/>
    <property type="project" value="TreeGrafter"/>
</dbReference>
<evidence type="ECO:0000259" key="9">
    <source>
        <dbReference type="Pfam" id="PF07885"/>
    </source>
</evidence>
<protein>
    <submittedName>
        <fullName evidence="12">Ion_trans_2 domain-containing protein</fullName>
    </submittedName>
</protein>
<feature type="transmembrane region" description="Helical" evidence="8">
    <location>
        <begin position="110"/>
        <end position="129"/>
    </location>
</feature>
<evidence type="ECO:0000313" key="10">
    <source>
        <dbReference type="EMBL" id="VDM55572.1"/>
    </source>
</evidence>
<keyword evidence="11" id="KW-1185">Reference proteome</keyword>
<evidence type="ECO:0000256" key="7">
    <source>
        <dbReference type="ARBA" id="ARBA00023303"/>
    </source>
</evidence>
<evidence type="ECO:0000313" key="11">
    <source>
        <dbReference type="Proteomes" id="UP000267027"/>
    </source>
</evidence>
<dbReference type="OrthoDB" id="297496at2759"/>
<gene>
    <name evidence="10" type="ORF">ACOC_LOCUS3987</name>
</gene>
<keyword evidence="5" id="KW-0406">Ion transport</keyword>
<dbReference type="Proteomes" id="UP000267027">
    <property type="component" value="Unassembled WGS sequence"/>
</dbReference>
<evidence type="ECO:0000256" key="1">
    <source>
        <dbReference type="ARBA" id="ARBA00004141"/>
    </source>
</evidence>
<dbReference type="AlphaFoldDB" id="A0A0R3PI09"/>
<dbReference type="PANTHER" id="PTHR11003:SF317">
    <property type="entry name" value="POTASSIUM CHANNEL DOMAIN-CONTAINING PROTEIN"/>
    <property type="match status" value="1"/>
</dbReference>
<feature type="transmembrane region" description="Helical" evidence="8">
    <location>
        <begin position="141"/>
        <end position="161"/>
    </location>
</feature>
<dbReference type="Pfam" id="PF07885">
    <property type="entry name" value="Ion_trans_2"/>
    <property type="match status" value="1"/>
</dbReference>
<dbReference type="InterPro" id="IPR003280">
    <property type="entry name" value="2pore_dom_K_chnl"/>
</dbReference>
<sequence>MLEVRMGQNRQRRYKDAVDVAVAIKRTNNRRERKAATAVVRNAKCVINVIRLYGFKKTDCKLEKLDENLVKELDKCYYVNIGRKTQPGDLVSRNSDKRVESEEERDEIEAWSFMDSLLFAFTVITTIGYGNVVPRTFEGRFFVICYGLVGIPFTLLAIADLGKFLSELMTKCTKMVGRMKNRIQENWRTRTKLKKSRYEASGNAVSKCRTMLEKSQSQEDIVALEDGKVGTFIIFSGRLDSRAKNKSLVVVGPAASPLSYN</sequence>
<evidence type="ECO:0000256" key="4">
    <source>
        <dbReference type="ARBA" id="ARBA00022989"/>
    </source>
</evidence>
<keyword evidence="2" id="KW-0813">Transport</keyword>
<dbReference type="PANTHER" id="PTHR11003">
    <property type="entry name" value="POTASSIUM CHANNEL, SUBFAMILY K"/>
    <property type="match status" value="1"/>
</dbReference>
<evidence type="ECO:0000313" key="12">
    <source>
        <dbReference type="WBParaSite" id="ACOC_0000398601-mRNA-1"/>
    </source>
</evidence>
<dbReference type="GO" id="GO:0005886">
    <property type="term" value="C:plasma membrane"/>
    <property type="evidence" value="ECO:0007669"/>
    <property type="project" value="TreeGrafter"/>
</dbReference>
<dbReference type="STRING" id="334426.A0A0R3PI09"/>
<keyword evidence="6 8" id="KW-0472">Membrane</keyword>
<comment type="subcellular location">
    <subcellularLocation>
        <location evidence="1">Membrane</location>
        <topology evidence="1">Multi-pass membrane protein</topology>
    </subcellularLocation>
</comment>
<keyword evidence="3 8" id="KW-0812">Transmembrane</keyword>
<evidence type="ECO:0000256" key="8">
    <source>
        <dbReference type="SAM" id="Phobius"/>
    </source>
</evidence>
<keyword evidence="7" id="KW-0407">Ion channel</keyword>
<evidence type="ECO:0000256" key="5">
    <source>
        <dbReference type="ARBA" id="ARBA00023065"/>
    </source>
</evidence>
<dbReference type="OMA" id="IEHESHT"/>
<keyword evidence="4 8" id="KW-1133">Transmembrane helix</keyword>
<reference evidence="10 11" key="2">
    <citation type="submission" date="2018-11" db="EMBL/GenBank/DDBJ databases">
        <authorList>
            <consortium name="Pathogen Informatics"/>
        </authorList>
    </citation>
    <scope>NUCLEOTIDE SEQUENCE [LARGE SCALE GENOMIC DNA]</scope>
    <source>
        <strain evidence="10 11">Costa Rica</strain>
    </source>
</reference>
<dbReference type="WBParaSite" id="ACOC_0000398601-mRNA-1">
    <property type="protein sequence ID" value="ACOC_0000398601-mRNA-1"/>
    <property type="gene ID" value="ACOC_0000398601"/>
</dbReference>
<evidence type="ECO:0000256" key="6">
    <source>
        <dbReference type="ARBA" id="ARBA00023136"/>
    </source>
</evidence>
<evidence type="ECO:0000256" key="2">
    <source>
        <dbReference type="ARBA" id="ARBA00022448"/>
    </source>
</evidence>
<dbReference type="SUPFAM" id="SSF81324">
    <property type="entry name" value="Voltage-gated potassium channels"/>
    <property type="match status" value="1"/>
</dbReference>
<dbReference type="GO" id="GO:0022841">
    <property type="term" value="F:potassium ion leak channel activity"/>
    <property type="evidence" value="ECO:0007669"/>
    <property type="project" value="TreeGrafter"/>
</dbReference>
<feature type="domain" description="Potassium channel" evidence="9">
    <location>
        <begin position="108"/>
        <end position="166"/>
    </location>
</feature>
<name>A0A0R3PI09_ANGCS</name>
<dbReference type="GO" id="GO:0015271">
    <property type="term" value="F:outward rectifier potassium channel activity"/>
    <property type="evidence" value="ECO:0007669"/>
    <property type="project" value="TreeGrafter"/>
</dbReference>
<reference evidence="12" key="1">
    <citation type="submission" date="2017-02" db="UniProtKB">
        <authorList>
            <consortium name="WormBaseParasite"/>
        </authorList>
    </citation>
    <scope>IDENTIFICATION</scope>
</reference>
<organism evidence="12">
    <name type="scientific">Angiostrongylus costaricensis</name>
    <name type="common">Nematode worm</name>
    <dbReference type="NCBI Taxonomy" id="334426"/>
    <lineage>
        <taxon>Eukaryota</taxon>
        <taxon>Metazoa</taxon>
        <taxon>Ecdysozoa</taxon>
        <taxon>Nematoda</taxon>
        <taxon>Chromadorea</taxon>
        <taxon>Rhabditida</taxon>
        <taxon>Rhabditina</taxon>
        <taxon>Rhabditomorpha</taxon>
        <taxon>Strongyloidea</taxon>
        <taxon>Metastrongylidae</taxon>
        <taxon>Angiostrongylus</taxon>
    </lineage>
</organism>
<dbReference type="EMBL" id="UYYA01001706">
    <property type="protein sequence ID" value="VDM55572.1"/>
    <property type="molecule type" value="Genomic_DNA"/>
</dbReference>
<dbReference type="Gene3D" id="1.10.287.70">
    <property type="match status" value="1"/>
</dbReference>
<accession>A0A0R3PI09</accession>
<proteinExistence type="predicted"/>